<reference evidence="2 3" key="1">
    <citation type="submission" date="2018-03" db="EMBL/GenBank/DDBJ databases">
        <title>Genome sequence of Moorella stamsii DSM 26217.</title>
        <authorList>
            <person name="Poehlein A."/>
            <person name="Daniel R."/>
        </authorList>
    </citation>
    <scope>NUCLEOTIDE SEQUENCE [LARGE SCALE GENOMIC DNA]</scope>
    <source>
        <strain evidence="3">DSM 26217</strain>
    </source>
</reference>
<dbReference type="EMBL" id="PVXL01000025">
    <property type="protein sequence ID" value="PRR75617.1"/>
    <property type="molecule type" value="Genomic_DNA"/>
</dbReference>
<protein>
    <submittedName>
        <fullName evidence="2">Uncharacterized protein</fullName>
    </submittedName>
</protein>
<keyword evidence="3" id="KW-1185">Reference proteome</keyword>
<comment type="caution">
    <text evidence="2">The sequence shown here is derived from an EMBL/GenBank/DDBJ whole genome shotgun (WGS) entry which is preliminary data.</text>
</comment>
<gene>
    <name evidence="2" type="ORF">MOST_08000</name>
</gene>
<evidence type="ECO:0000313" key="2">
    <source>
        <dbReference type="EMBL" id="PRR75617.1"/>
    </source>
</evidence>
<dbReference type="Proteomes" id="UP000239430">
    <property type="component" value="Unassembled WGS sequence"/>
</dbReference>
<organism evidence="2 3">
    <name type="scientific">Neomoorella stamsii</name>
    <dbReference type="NCBI Taxonomy" id="1266720"/>
    <lineage>
        <taxon>Bacteria</taxon>
        <taxon>Bacillati</taxon>
        <taxon>Bacillota</taxon>
        <taxon>Clostridia</taxon>
        <taxon>Neomoorellales</taxon>
        <taxon>Neomoorellaceae</taxon>
        <taxon>Neomoorella</taxon>
    </lineage>
</organism>
<evidence type="ECO:0000313" key="3">
    <source>
        <dbReference type="Proteomes" id="UP000239430"/>
    </source>
</evidence>
<evidence type="ECO:0000256" key="1">
    <source>
        <dbReference type="SAM" id="Coils"/>
    </source>
</evidence>
<keyword evidence="1" id="KW-0175">Coiled coil</keyword>
<name>A0A9X7J5K7_9FIRM</name>
<feature type="coiled-coil region" evidence="1">
    <location>
        <begin position="2"/>
        <end position="29"/>
    </location>
</feature>
<accession>A0A9X7J5K7</accession>
<proteinExistence type="predicted"/>
<sequence>MPVGLEQRLNELEARVNNLERKFNTEMEVDFLRKELSQPVDRSAEDIEQALKIIGMGAGPRDMAKNFRRYIYEGKQ</sequence>
<dbReference type="AlphaFoldDB" id="A0A9X7J5K7"/>